<dbReference type="EMBL" id="SODO01000003">
    <property type="protein sequence ID" value="TDW60070.1"/>
    <property type="molecule type" value="Genomic_DNA"/>
</dbReference>
<feature type="compositionally biased region" description="Polar residues" evidence="1">
    <location>
        <begin position="60"/>
        <end position="69"/>
    </location>
</feature>
<dbReference type="EMBL" id="NQJF01000002">
    <property type="protein sequence ID" value="OYD25913.1"/>
    <property type="molecule type" value="Genomic_DNA"/>
</dbReference>
<keyword evidence="6" id="KW-1185">Reference proteome</keyword>
<dbReference type="OrthoDB" id="1792985at2"/>
<evidence type="ECO:0000313" key="3">
    <source>
        <dbReference type="EMBL" id="OYD25913.1"/>
    </source>
</evidence>
<feature type="compositionally biased region" description="Polar residues" evidence="1">
    <location>
        <begin position="96"/>
        <end position="108"/>
    </location>
</feature>
<sequence>MTTVISILSGGMGSASAAMQPQPEGERADFSELLKTAEADASQPVTSTSAESKGEVNAGDSETTASGQTDEPAKDAAGSEQGQDTEGSDRPEAAGQHTTETTPSSQVVTEEDGGAAQLNTAAAPPRAGNSLPEAATSGIIAPAADERLQPGRSELLVAARQPAEPSVLQQVASEPAGRAEGGFQINAGAQGKSDADSSKGNEPGRYLSETPAKGADVVPDDVAPDNVKASEHGDKGNRSQGAGSAVQPLPAGAALGNVADVDSAPLASHQNKTAGATAETGQGAVNTGTAARRDEQTQAAEQAAAQRSDRKAATTEQNLVRAAGQGDTKIFSADSRPVAEQAQSVHGGQKPQSETAPDQHNSVKAVTGQSKGEQVPAAAGMESQSVTQRIAQPPQTTGAADLTRPEVTADNDDEPAAPLRQESVAAAQKESQRQTAPPDWLAQIEHGRRWAQQGSAEPKTDAPAVTNDEMSLSAADSSAGEAKDQDGSASENAGRGERLAEAMANMASAAGAENTAKAGSEQQSQPAAAITATRDVAGTIPERAAQPQADRLLNLHQASPEHNARQLSQQVQVMINQDLQEADIRLNPSELGGMRIQLKFEQGEVSMHIQAQHAQARDMLEQAMPRLRDMLSQQGIQLGQGQVGSFAGQQQGSAQNGGSGQGATGRENGHNSSSFEQGRNDDETAYGGYATDAQIRDGRIDFFA</sequence>
<dbReference type="PANTHER" id="PTHR37533">
    <property type="entry name" value="FLAGELLAR HOOK-LENGTH CONTROL PROTEIN"/>
    <property type="match status" value="1"/>
</dbReference>
<dbReference type="Gene3D" id="3.30.750.140">
    <property type="match status" value="1"/>
</dbReference>
<dbReference type="AlphaFoldDB" id="A0A235CMX4"/>
<feature type="compositionally biased region" description="Basic and acidic residues" evidence="1">
    <location>
        <begin position="228"/>
        <end position="237"/>
    </location>
</feature>
<evidence type="ECO:0000256" key="1">
    <source>
        <dbReference type="SAM" id="MobiDB-lite"/>
    </source>
</evidence>
<accession>A0A235CMX4</accession>
<feature type="region of interest" description="Disordered" evidence="1">
    <location>
        <begin position="510"/>
        <end position="531"/>
    </location>
</feature>
<dbReference type="InterPro" id="IPR038610">
    <property type="entry name" value="FliK-like_C_sf"/>
</dbReference>
<dbReference type="InterPro" id="IPR052563">
    <property type="entry name" value="FliK"/>
</dbReference>
<evidence type="ECO:0000313" key="4">
    <source>
        <dbReference type="EMBL" id="TDW60070.1"/>
    </source>
</evidence>
<feature type="region of interest" description="Disordered" evidence="1">
    <location>
        <begin position="1"/>
        <end position="250"/>
    </location>
</feature>
<evidence type="ECO:0000313" key="5">
    <source>
        <dbReference type="Proteomes" id="UP000243640"/>
    </source>
</evidence>
<evidence type="ECO:0000313" key="6">
    <source>
        <dbReference type="Proteomes" id="UP000295058"/>
    </source>
</evidence>
<feature type="compositionally biased region" description="Low complexity" evidence="1">
    <location>
        <begin position="273"/>
        <end position="284"/>
    </location>
</feature>
<dbReference type="RefSeq" id="WP_094277101.1">
    <property type="nucleotide sequence ID" value="NZ_NQJF01000002.1"/>
</dbReference>
<feature type="domain" description="Flagellar hook-length control protein-like C-terminal" evidence="2">
    <location>
        <begin position="569"/>
        <end position="651"/>
    </location>
</feature>
<proteinExistence type="predicted"/>
<evidence type="ECO:0000259" key="2">
    <source>
        <dbReference type="Pfam" id="PF02120"/>
    </source>
</evidence>
<keyword evidence="4" id="KW-0969">Cilium</keyword>
<feature type="compositionally biased region" description="Basic and acidic residues" evidence="1">
    <location>
        <begin position="24"/>
        <end position="38"/>
    </location>
</feature>
<dbReference type="PANTHER" id="PTHR37533:SF2">
    <property type="entry name" value="FLAGELLAR HOOK-LENGTH CONTROL PROTEIN"/>
    <property type="match status" value="1"/>
</dbReference>
<dbReference type="Proteomes" id="UP000243640">
    <property type="component" value="Unassembled WGS sequence"/>
</dbReference>
<feature type="compositionally biased region" description="Polar residues" evidence="1">
    <location>
        <begin position="382"/>
        <end position="398"/>
    </location>
</feature>
<protein>
    <submittedName>
        <fullName evidence="4">Flagellar hook-length control protein FliK</fullName>
    </submittedName>
</protein>
<feature type="compositionally biased region" description="Low complexity" evidence="1">
    <location>
        <begin position="297"/>
        <end position="306"/>
    </location>
</feature>
<name>A0A235CMX4_9GAMM</name>
<feature type="region of interest" description="Disordered" evidence="1">
    <location>
        <begin position="643"/>
        <end position="691"/>
    </location>
</feature>
<gene>
    <name evidence="3" type="ORF">B6S09_03480</name>
    <name evidence="4" type="ORF">LY04_01062</name>
</gene>
<dbReference type="CDD" id="cd17470">
    <property type="entry name" value="T3SS_Flik_C"/>
    <property type="match status" value="1"/>
</dbReference>
<feature type="region of interest" description="Disordered" evidence="1">
    <location>
        <begin position="264"/>
        <end position="498"/>
    </location>
</feature>
<dbReference type="Pfam" id="PF02120">
    <property type="entry name" value="Flg_hook"/>
    <property type="match status" value="1"/>
</dbReference>
<reference evidence="4 6" key="2">
    <citation type="submission" date="2019-03" db="EMBL/GenBank/DDBJ databases">
        <title>Genomic Encyclopedia of Archaeal and Bacterial Type Strains, Phase II (KMG-II): from individual species to whole genera.</title>
        <authorList>
            <person name="Goeker M."/>
        </authorList>
    </citation>
    <scope>NUCLEOTIDE SEQUENCE [LARGE SCALE GENOMIC DNA]</scope>
    <source>
        <strain evidence="4 6">DSM 15594</strain>
    </source>
</reference>
<comment type="caution">
    <text evidence="3">The sequence shown here is derived from an EMBL/GenBank/DDBJ whole genome shotgun (WGS) entry which is preliminary data.</text>
</comment>
<organism evidence="3 5">
    <name type="scientific">Oceanimonas baumannii</name>
    <dbReference type="NCBI Taxonomy" id="129578"/>
    <lineage>
        <taxon>Bacteria</taxon>
        <taxon>Pseudomonadati</taxon>
        <taxon>Pseudomonadota</taxon>
        <taxon>Gammaproteobacteria</taxon>
        <taxon>Aeromonadales</taxon>
        <taxon>Aeromonadaceae</taxon>
        <taxon>Oceanimonas</taxon>
    </lineage>
</organism>
<reference evidence="3 5" key="1">
    <citation type="submission" date="2017-08" db="EMBL/GenBank/DDBJ databases">
        <title>Draft Genome Sequence of the Marine Bacterium Oceanimonas baumannii ATCC 700832.</title>
        <authorList>
            <person name="Mcclelland W.D."/>
            <person name="Brennan M.A."/>
            <person name="Trachtenberg A.M."/>
            <person name="Maclea K.S."/>
        </authorList>
    </citation>
    <scope>NUCLEOTIDE SEQUENCE [LARGE SCALE GENOMIC DNA]</scope>
    <source>
        <strain evidence="3 5">ATCC 700832</strain>
    </source>
</reference>
<feature type="compositionally biased region" description="Low complexity" evidence="1">
    <location>
        <begin position="643"/>
        <end position="654"/>
    </location>
</feature>
<keyword evidence="4" id="KW-0966">Cell projection</keyword>
<feature type="compositionally biased region" description="Polar residues" evidence="1">
    <location>
        <begin position="341"/>
        <end position="372"/>
    </location>
</feature>
<dbReference type="InterPro" id="IPR021136">
    <property type="entry name" value="Flagellar_hook_control-like_C"/>
</dbReference>
<keyword evidence="4" id="KW-0282">Flagellum</keyword>
<dbReference type="Proteomes" id="UP000295058">
    <property type="component" value="Unassembled WGS sequence"/>
</dbReference>